<evidence type="ECO:0000256" key="20">
    <source>
        <dbReference type="ARBA" id="ARBA00049559"/>
    </source>
</evidence>
<protein>
    <recommendedName>
        <fullName evidence="14">Peroxisomal trans-2-enoyl-CoA reductase</fullName>
        <ecNumber evidence="13">1.3.1.38</ecNumber>
    </recommendedName>
</protein>
<dbReference type="AlphaFoldDB" id="A0A0B7BYE9"/>
<gene>
    <name evidence="21" type="primary">ORF218200</name>
</gene>
<comment type="subunit">
    <text evidence="12">Interacts with PEX5, probably required to target it into peroxisomes.</text>
</comment>
<evidence type="ECO:0000256" key="9">
    <source>
        <dbReference type="ARBA" id="ARBA00023140"/>
    </source>
</evidence>
<keyword evidence="7" id="KW-0560">Oxidoreductase</keyword>
<keyword evidence="8" id="KW-0443">Lipid metabolism</keyword>
<keyword evidence="10" id="KW-0275">Fatty acid biosynthesis</keyword>
<evidence type="ECO:0000256" key="6">
    <source>
        <dbReference type="ARBA" id="ARBA00022857"/>
    </source>
</evidence>
<evidence type="ECO:0000256" key="16">
    <source>
        <dbReference type="ARBA" id="ARBA00048686"/>
    </source>
</evidence>
<evidence type="ECO:0000256" key="2">
    <source>
        <dbReference type="ARBA" id="ARBA00005189"/>
    </source>
</evidence>
<evidence type="ECO:0000256" key="15">
    <source>
        <dbReference type="ARBA" id="ARBA00047570"/>
    </source>
</evidence>
<keyword evidence="3" id="KW-0444">Lipid biosynthesis</keyword>
<dbReference type="EMBL" id="HACG01051383">
    <property type="protein sequence ID" value="CEK98254.1"/>
    <property type="molecule type" value="Transcribed_RNA"/>
</dbReference>
<evidence type="ECO:0000256" key="1">
    <source>
        <dbReference type="ARBA" id="ARBA00004275"/>
    </source>
</evidence>
<comment type="catalytic activity">
    <reaction evidence="20">
        <text>(2E)-octenoyl-CoA + NADPH + H(+) = octanoyl-CoA + NADP(+)</text>
        <dbReference type="Rhea" id="RHEA:44952"/>
        <dbReference type="ChEBI" id="CHEBI:15378"/>
        <dbReference type="ChEBI" id="CHEBI:57386"/>
        <dbReference type="ChEBI" id="CHEBI:57783"/>
        <dbReference type="ChEBI" id="CHEBI:58349"/>
        <dbReference type="ChEBI" id="CHEBI:62242"/>
    </reaction>
    <physiologicalReaction direction="left-to-right" evidence="20">
        <dbReference type="Rhea" id="RHEA:44953"/>
    </physiologicalReaction>
</comment>
<evidence type="ECO:0000256" key="3">
    <source>
        <dbReference type="ARBA" id="ARBA00022516"/>
    </source>
</evidence>
<comment type="pathway">
    <text evidence="2">Lipid metabolism.</text>
</comment>
<evidence type="ECO:0000313" key="21">
    <source>
        <dbReference type="EMBL" id="CEK98254.1"/>
    </source>
</evidence>
<comment type="function">
    <text evidence="11">Participates in chain elongation of fatty acids. Catalyzes the reduction of trans-2-enoyl-CoAs of varying chain lengths from 6:1 to 16:1, having maximum activity with 10:1 CoA. Has no 2,4-dienoyl-CoA reductase activity.</text>
</comment>
<comment type="catalytic activity">
    <reaction evidence="19">
        <text>(2E)-decenoyl-CoA + NADPH + H(+) = decanoyl-CoA + NADP(+)</text>
        <dbReference type="Rhea" id="RHEA:44960"/>
        <dbReference type="ChEBI" id="CHEBI:15378"/>
        <dbReference type="ChEBI" id="CHEBI:57783"/>
        <dbReference type="ChEBI" id="CHEBI:58349"/>
        <dbReference type="ChEBI" id="CHEBI:61406"/>
        <dbReference type="ChEBI" id="CHEBI:61430"/>
    </reaction>
    <physiologicalReaction direction="left-to-right" evidence="19">
        <dbReference type="Rhea" id="RHEA:44961"/>
    </physiologicalReaction>
</comment>
<comment type="catalytic activity">
    <reaction evidence="18">
        <text>a (2E)-enoyl-CoA + NADPH + H(+) = a 2,3-saturated acyl-CoA + NADP(+)</text>
        <dbReference type="Rhea" id="RHEA:33763"/>
        <dbReference type="ChEBI" id="CHEBI:15378"/>
        <dbReference type="ChEBI" id="CHEBI:57783"/>
        <dbReference type="ChEBI" id="CHEBI:58349"/>
        <dbReference type="ChEBI" id="CHEBI:58856"/>
        <dbReference type="ChEBI" id="CHEBI:65111"/>
        <dbReference type="EC" id="1.3.1.38"/>
    </reaction>
    <physiologicalReaction direction="left-to-right" evidence="18">
        <dbReference type="Rhea" id="RHEA:33764"/>
    </physiologicalReaction>
</comment>
<evidence type="ECO:0000256" key="17">
    <source>
        <dbReference type="ARBA" id="ARBA00049108"/>
    </source>
</evidence>
<evidence type="ECO:0000256" key="8">
    <source>
        <dbReference type="ARBA" id="ARBA00023098"/>
    </source>
</evidence>
<evidence type="ECO:0000256" key="7">
    <source>
        <dbReference type="ARBA" id="ARBA00023002"/>
    </source>
</evidence>
<dbReference type="InterPro" id="IPR052388">
    <property type="entry name" value="Peroxisomal_t2-enoyl-CoA_red"/>
</dbReference>
<comment type="subcellular location">
    <subcellularLocation>
        <location evidence="1">Peroxisome</location>
    </subcellularLocation>
</comment>
<reference evidence="21" key="1">
    <citation type="submission" date="2014-12" db="EMBL/GenBank/DDBJ databases">
        <title>Insight into the proteome of Arion vulgaris.</title>
        <authorList>
            <person name="Aradska J."/>
            <person name="Bulat T."/>
            <person name="Smidak R."/>
            <person name="Sarate P."/>
            <person name="Gangsoo J."/>
            <person name="Sialana F."/>
            <person name="Bilban M."/>
            <person name="Lubec G."/>
        </authorList>
    </citation>
    <scope>NUCLEOTIDE SEQUENCE</scope>
    <source>
        <tissue evidence="21">Skin</tissue>
    </source>
</reference>
<evidence type="ECO:0000256" key="14">
    <source>
        <dbReference type="ARBA" id="ARBA00041063"/>
    </source>
</evidence>
<evidence type="ECO:0000256" key="19">
    <source>
        <dbReference type="ARBA" id="ARBA00049386"/>
    </source>
</evidence>
<dbReference type="Pfam" id="PF13561">
    <property type="entry name" value="adh_short_C2"/>
    <property type="match status" value="1"/>
</dbReference>
<keyword evidence="5" id="KW-0276">Fatty acid metabolism</keyword>
<comment type="catalytic activity">
    <reaction evidence="17">
        <text>(2E)-hexenoyl-CoA + NADPH + H(+) = hexanoyl-CoA + NADP(+)</text>
        <dbReference type="Rhea" id="RHEA:44956"/>
        <dbReference type="ChEBI" id="CHEBI:15378"/>
        <dbReference type="ChEBI" id="CHEBI:57783"/>
        <dbReference type="ChEBI" id="CHEBI:58349"/>
        <dbReference type="ChEBI" id="CHEBI:62077"/>
        <dbReference type="ChEBI" id="CHEBI:62620"/>
    </reaction>
    <physiologicalReaction direction="left-to-right" evidence="17">
        <dbReference type="Rhea" id="RHEA:44957"/>
    </physiologicalReaction>
</comment>
<dbReference type="GO" id="GO:0019166">
    <property type="term" value="F:trans-2-enoyl-CoA reductase (NADPH) activity"/>
    <property type="evidence" value="ECO:0007669"/>
    <property type="project" value="UniProtKB-EC"/>
</dbReference>
<comment type="catalytic activity">
    <reaction evidence="15">
        <text>(2E)-dodecenoyl-CoA + NADPH + H(+) = dodecanoyl-CoA + NADP(+)</text>
        <dbReference type="Rhea" id="RHEA:44964"/>
        <dbReference type="ChEBI" id="CHEBI:15378"/>
        <dbReference type="ChEBI" id="CHEBI:57330"/>
        <dbReference type="ChEBI" id="CHEBI:57375"/>
        <dbReference type="ChEBI" id="CHEBI:57783"/>
        <dbReference type="ChEBI" id="CHEBI:58349"/>
    </reaction>
    <physiologicalReaction direction="left-to-right" evidence="15">
        <dbReference type="Rhea" id="RHEA:44965"/>
    </physiologicalReaction>
</comment>
<accession>A0A0B7BYE9</accession>
<feature type="non-terminal residue" evidence="21">
    <location>
        <position position="1"/>
    </location>
</feature>
<dbReference type="InterPro" id="IPR036291">
    <property type="entry name" value="NAD(P)-bd_dom_sf"/>
</dbReference>
<comment type="catalytic activity">
    <reaction evidence="16">
        <text>(2E)-tetradecenoyl-CoA + NADPH + H(+) = tetradecanoyl-CoA + NADP(+)</text>
        <dbReference type="Rhea" id="RHEA:44968"/>
        <dbReference type="ChEBI" id="CHEBI:15378"/>
        <dbReference type="ChEBI" id="CHEBI:57385"/>
        <dbReference type="ChEBI" id="CHEBI:57783"/>
        <dbReference type="ChEBI" id="CHEBI:58349"/>
        <dbReference type="ChEBI" id="CHEBI:61405"/>
    </reaction>
    <physiologicalReaction direction="left-to-right" evidence="16">
        <dbReference type="Rhea" id="RHEA:44969"/>
    </physiologicalReaction>
</comment>
<keyword evidence="4" id="KW-0597">Phosphoprotein</keyword>
<sequence>RIGRNFGSEVEKLIGPIMKFEIEQQPLKNRHGTVEDIAETVTFLVSESAGFITGEHIKVDGGRCFGAQLNESFFQS</sequence>
<evidence type="ECO:0000256" key="18">
    <source>
        <dbReference type="ARBA" id="ARBA00049251"/>
    </source>
</evidence>
<evidence type="ECO:0000256" key="4">
    <source>
        <dbReference type="ARBA" id="ARBA00022553"/>
    </source>
</evidence>
<keyword evidence="6" id="KW-0521">NADP</keyword>
<organism evidence="21">
    <name type="scientific">Arion vulgaris</name>
    <dbReference type="NCBI Taxonomy" id="1028688"/>
    <lineage>
        <taxon>Eukaryota</taxon>
        <taxon>Metazoa</taxon>
        <taxon>Spiralia</taxon>
        <taxon>Lophotrochozoa</taxon>
        <taxon>Mollusca</taxon>
        <taxon>Gastropoda</taxon>
        <taxon>Heterobranchia</taxon>
        <taxon>Euthyneura</taxon>
        <taxon>Panpulmonata</taxon>
        <taxon>Eupulmonata</taxon>
        <taxon>Stylommatophora</taxon>
        <taxon>Helicina</taxon>
        <taxon>Arionoidea</taxon>
        <taxon>Arionidae</taxon>
        <taxon>Arion</taxon>
    </lineage>
</organism>
<dbReference type="InterPro" id="IPR002347">
    <property type="entry name" value="SDR_fam"/>
</dbReference>
<proteinExistence type="predicted"/>
<dbReference type="Gene3D" id="3.40.50.720">
    <property type="entry name" value="NAD(P)-binding Rossmann-like Domain"/>
    <property type="match status" value="1"/>
</dbReference>
<evidence type="ECO:0000256" key="5">
    <source>
        <dbReference type="ARBA" id="ARBA00022832"/>
    </source>
</evidence>
<dbReference type="PANTHER" id="PTHR24317:SF7">
    <property type="entry name" value="PEROXISOMAL TRANS-2-ENOYL-COA REDUCTASE"/>
    <property type="match status" value="1"/>
</dbReference>
<name>A0A0B7BYE9_9EUPU</name>
<evidence type="ECO:0000256" key="10">
    <source>
        <dbReference type="ARBA" id="ARBA00023160"/>
    </source>
</evidence>
<feature type="non-terminal residue" evidence="21">
    <location>
        <position position="76"/>
    </location>
</feature>
<evidence type="ECO:0000256" key="11">
    <source>
        <dbReference type="ARBA" id="ARBA00037124"/>
    </source>
</evidence>
<dbReference type="PANTHER" id="PTHR24317">
    <property type="entry name" value="PEROXISOMAL TRANS-2-ENOYL-COA REDUCTASE"/>
    <property type="match status" value="1"/>
</dbReference>
<dbReference type="SUPFAM" id="SSF51735">
    <property type="entry name" value="NAD(P)-binding Rossmann-fold domains"/>
    <property type="match status" value="1"/>
</dbReference>
<evidence type="ECO:0000256" key="13">
    <source>
        <dbReference type="ARBA" id="ARBA00038849"/>
    </source>
</evidence>
<keyword evidence="9" id="KW-0576">Peroxisome</keyword>
<dbReference type="GO" id="GO:0005777">
    <property type="term" value="C:peroxisome"/>
    <property type="evidence" value="ECO:0007669"/>
    <property type="project" value="UniProtKB-SubCell"/>
</dbReference>
<dbReference type="GO" id="GO:0006633">
    <property type="term" value="P:fatty acid biosynthetic process"/>
    <property type="evidence" value="ECO:0007669"/>
    <property type="project" value="UniProtKB-KW"/>
</dbReference>
<dbReference type="EC" id="1.3.1.38" evidence="13"/>
<evidence type="ECO:0000256" key="12">
    <source>
        <dbReference type="ARBA" id="ARBA00038622"/>
    </source>
</evidence>